<sequence>MSIEVPAGDSRMEYVIDLINRRFEPHGVLLAGPSCRVAGMFAHSSIASEMMTHFSNEESLVRSCFHFASAAHRVDDEATIDHLELNLDRELNDPFSLPP</sequence>
<evidence type="ECO:0000313" key="1">
    <source>
        <dbReference type="EMBL" id="GBP12425.1"/>
    </source>
</evidence>
<gene>
    <name evidence="1" type="ORF">EVAR_75838_1</name>
</gene>
<protein>
    <submittedName>
        <fullName evidence="1">Uncharacterized protein</fullName>
    </submittedName>
</protein>
<keyword evidence="2" id="KW-1185">Reference proteome</keyword>
<dbReference type="Proteomes" id="UP000299102">
    <property type="component" value="Unassembled WGS sequence"/>
</dbReference>
<name>A0A4C1TE89_EUMVA</name>
<accession>A0A4C1TE89</accession>
<dbReference type="AlphaFoldDB" id="A0A4C1TE89"/>
<organism evidence="1 2">
    <name type="scientific">Eumeta variegata</name>
    <name type="common">Bagworm moth</name>
    <name type="synonym">Eumeta japonica</name>
    <dbReference type="NCBI Taxonomy" id="151549"/>
    <lineage>
        <taxon>Eukaryota</taxon>
        <taxon>Metazoa</taxon>
        <taxon>Ecdysozoa</taxon>
        <taxon>Arthropoda</taxon>
        <taxon>Hexapoda</taxon>
        <taxon>Insecta</taxon>
        <taxon>Pterygota</taxon>
        <taxon>Neoptera</taxon>
        <taxon>Endopterygota</taxon>
        <taxon>Lepidoptera</taxon>
        <taxon>Glossata</taxon>
        <taxon>Ditrysia</taxon>
        <taxon>Tineoidea</taxon>
        <taxon>Psychidae</taxon>
        <taxon>Oiketicinae</taxon>
        <taxon>Eumeta</taxon>
    </lineage>
</organism>
<comment type="caution">
    <text evidence="1">The sequence shown here is derived from an EMBL/GenBank/DDBJ whole genome shotgun (WGS) entry which is preliminary data.</text>
</comment>
<dbReference type="EMBL" id="BGZK01000051">
    <property type="protein sequence ID" value="GBP12425.1"/>
    <property type="molecule type" value="Genomic_DNA"/>
</dbReference>
<proteinExistence type="predicted"/>
<evidence type="ECO:0000313" key="2">
    <source>
        <dbReference type="Proteomes" id="UP000299102"/>
    </source>
</evidence>
<reference evidence="1 2" key="1">
    <citation type="journal article" date="2019" name="Commun. Biol.">
        <title>The bagworm genome reveals a unique fibroin gene that provides high tensile strength.</title>
        <authorList>
            <person name="Kono N."/>
            <person name="Nakamura H."/>
            <person name="Ohtoshi R."/>
            <person name="Tomita M."/>
            <person name="Numata K."/>
            <person name="Arakawa K."/>
        </authorList>
    </citation>
    <scope>NUCLEOTIDE SEQUENCE [LARGE SCALE GENOMIC DNA]</scope>
</reference>